<comment type="similarity">
    <text evidence="7 8">Belongs to the ferrochelatase family.</text>
</comment>
<keyword evidence="7" id="KW-0479">Metal-binding</keyword>
<dbReference type="CDD" id="cd00419">
    <property type="entry name" value="Ferrochelatase_C"/>
    <property type="match status" value="1"/>
</dbReference>
<feature type="binding site" evidence="7">
    <location>
        <position position="292"/>
    </location>
    <ligand>
        <name>Fe(2+)</name>
        <dbReference type="ChEBI" id="CHEBI:29033"/>
    </ligand>
</feature>
<dbReference type="InterPro" id="IPR033659">
    <property type="entry name" value="Ferrochelatase_N"/>
</dbReference>
<comment type="caution">
    <text evidence="7">Lacks conserved residue(s) required for the propagation of feature annotation.</text>
</comment>
<keyword evidence="10" id="KW-1185">Reference proteome</keyword>
<dbReference type="OrthoDB" id="9776380at2"/>
<keyword evidence="3 7" id="KW-0350">Heme biosynthesis</keyword>
<evidence type="ECO:0000256" key="8">
    <source>
        <dbReference type="RuleBase" id="RU004185"/>
    </source>
</evidence>
<dbReference type="PANTHER" id="PTHR11108">
    <property type="entry name" value="FERROCHELATASE"/>
    <property type="match status" value="1"/>
</dbReference>
<dbReference type="GO" id="GO:0046872">
    <property type="term" value="F:metal ion binding"/>
    <property type="evidence" value="ECO:0007669"/>
    <property type="project" value="UniProtKB-KW"/>
</dbReference>
<dbReference type="InterPro" id="IPR033644">
    <property type="entry name" value="Ferrochelatase_C"/>
</dbReference>
<feature type="binding site" evidence="7">
    <location>
        <position position="202"/>
    </location>
    <ligand>
        <name>Fe(2+)</name>
        <dbReference type="ChEBI" id="CHEBI:29033"/>
    </ligand>
</feature>
<keyword evidence="2 7" id="KW-0408">Iron</keyword>
<dbReference type="NCBIfam" id="NF000689">
    <property type="entry name" value="PRK00035.2-1"/>
    <property type="match status" value="1"/>
</dbReference>
<evidence type="ECO:0000256" key="1">
    <source>
        <dbReference type="ARBA" id="ARBA00004744"/>
    </source>
</evidence>
<dbReference type="EC" id="4.99.1.9" evidence="7"/>
<evidence type="ECO:0000313" key="9">
    <source>
        <dbReference type="EMBL" id="SFI13940.1"/>
    </source>
</evidence>
<comment type="function">
    <text evidence="7">Involved in coproporphyrin-dependent heme b biosynthesis. Catalyzes the insertion of ferrous iron into coproporphyrin III to form Fe-coproporphyrin III.</text>
</comment>
<dbReference type="HAMAP" id="MF_00323">
    <property type="entry name" value="Ferrochelatase"/>
    <property type="match status" value="1"/>
</dbReference>
<dbReference type="UniPathway" id="UPA00252"/>
<evidence type="ECO:0000256" key="6">
    <source>
        <dbReference type="ARBA" id="ARBA00024536"/>
    </source>
</evidence>
<feature type="binding site" evidence="7">
    <location>
        <position position="143"/>
    </location>
    <ligand>
        <name>Fe-coproporphyrin III</name>
        <dbReference type="ChEBI" id="CHEBI:68438"/>
    </ligand>
</feature>
<dbReference type="PANTHER" id="PTHR11108:SF1">
    <property type="entry name" value="FERROCHELATASE, MITOCHONDRIAL"/>
    <property type="match status" value="1"/>
</dbReference>
<dbReference type="Gene3D" id="3.40.50.1400">
    <property type="match status" value="2"/>
</dbReference>
<keyword evidence="5 7" id="KW-0627">Porphyrin biosynthesis</keyword>
<dbReference type="Pfam" id="PF00762">
    <property type="entry name" value="Ferrochelatase"/>
    <property type="match status" value="1"/>
</dbReference>
<dbReference type="EMBL" id="FOQG01000005">
    <property type="protein sequence ID" value="SFI13940.1"/>
    <property type="molecule type" value="Genomic_DNA"/>
</dbReference>
<proteinExistence type="inferred from homology"/>
<organism evidence="9 10">
    <name type="scientific">Nocardioides psychrotolerans</name>
    <dbReference type="NCBI Taxonomy" id="1005945"/>
    <lineage>
        <taxon>Bacteria</taxon>
        <taxon>Bacillati</taxon>
        <taxon>Actinomycetota</taxon>
        <taxon>Actinomycetes</taxon>
        <taxon>Propionibacteriales</taxon>
        <taxon>Nocardioidaceae</taxon>
        <taxon>Nocardioides</taxon>
    </lineage>
</organism>
<protein>
    <recommendedName>
        <fullName evidence="7">Coproporphyrin III ferrochelatase</fullName>
        <ecNumber evidence="7">4.99.1.9</ecNumber>
    </recommendedName>
</protein>
<comment type="catalytic activity">
    <reaction evidence="6">
        <text>Fe-coproporphyrin III + 2 H(+) = coproporphyrin III + Fe(2+)</text>
        <dbReference type="Rhea" id="RHEA:49572"/>
        <dbReference type="ChEBI" id="CHEBI:15378"/>
        <dbReference type="ChEBI" id="CHEBI:29033"/>
        <dbReference type="ChEBI" id="CHEBI:68438"/>
        <dbReference type="ChEBI" id="CHEBI:131725"/>
        <dbReference type="EC" id="4.99.1.9"/>
    </reaction>
    <physiologicalReaction direction="right-to-left" evidence="6">
        <dbReference type="Rhea" id="RHEA:49574"/>
    </physiologicalReaction>
</comment>
<dbReference type="RefSeq" id="WP_091111896.1">
    <property type="nucleotide sequence ID" value="NZ_BKAF01000006.1"/>
</dbReference>
<feature type="binding site" evidence="7">
    <location>
        <position position="74"/>
    </location>
    <ligand>
        <name>Fe-coproporphyrin III</name>
        <dbReference type="ChEBI" id="CHEBI:68438"/>
    </ligand>
</feature>
<dbReference type="STRING" id="1005945.SAMN05216561_105123"/>
<keyword evidence="7" id="KW-0963">Cytoplasm</keyword>
<dbReference type="AlphaFoldDB" id="A0A1I3FRV2"/>
<sequence length="378" mass="40818">MPNPDSSVPAANPATNPAANPAAPYDALLLVSFGGPEAPEDVVPFLENVTHGRGIPRERLEQVGEHYSLFGGKSPINDLNRDLLKRIEADLAGAGIDLPVYWGNRNWDPYLKDTLAQMAADGVTRAACFVTSTYSSWSSCRQYRENLYDAVDGLEGAPQLDKLRHYFNHPGFIEPIVDATLASLAELPEDVRAGAHLAFVTHSIPLSMNDTSGPEGGAYVDQHLSAVTEIARQVSLVTGVEHPWELAYCSRSGAPHVPWLEPDVNDHLASLKEAGAPAVVLIPSGFISDHMEVIYDLDTEALATAEELGLPARRAATPATDPRFVTMVRDLLLERATAERGEDVVRASIGRLDARWDRCPVGCCANPRADRPALCGDA</sequence>
<accession>A0A1I3FRV2</accession>
<evidence type="ECO:0000313" key="10">
    <source>
        <dbReference type="Proteomes" id="UP000198649"/>
    </source>
</evidence>
<dbReference type="SUPFAM" id="SSF53800">
    <property type="entry name" value="Chelatase"/>
    <property type="match status" value="1"/>
</dbReference>
<dbReference type="InterPro" id="IPR001015">
    <property type="entry name" value="Ferrochelatase"/>
</dbReference>
<comment type="subcellular location">
    <subcellularLocation>
        <location evidence="7">Cytoplasm</location>
    </subcellularLocation>
</comment>
<dbReference type="CDD" id="cd03411">
    <property type="entry name" value="Ferrochelatase_N"/>
    <property type="match status" value="1"/>
</dbReference>
<reference evidence="9 10" key="1">
    <citation type="submission" date="2016-10" db="EMBL/GenBank/DDBJ databases">
        <authorList>
            <person name="de Groot N.N."/>
        </authorList>
    </citation>
    <scope>NUCLEOTIDE SEQUENCE [LARGE SCALE GENOMIC DNA]</scope>
    <source>
        <strain evidence="9 10">CGMCC 1.11156</strain>
    </source>
</reference>
<keyword evidence="4 7" id="KW-0456">Lyase</keyword>
<evidence type="ECO:0000256" key="7">
    <source>
        <dbReference type="HAMAP-Rule" id="MF_00323"/>
    </source>
</evidence>
<dbReference type="GO" id="GO:0005737">
    <property type="term" value="C:cytoplasm"/>
    <property type="evidence" value="ECO:0007669"/>
    <property type="project" value="UniProtKB-SubCell"/>
</dbReference>
<dbReference type="Proteomes" id="UP000198649">
    <property type="component" value="Unassembled WGS sequence"/>
</dbReference>
<evidence type="ECO:0000256" key="5">
    <source>
        <dbReference type="ARBA" id="ARBA00023244"/>
    </source>
</evidence>
<dbReference type="NCBIfam" id="TIGR00109">
    <property type="entry name" value="hemH"/>
    <property type="match status" value="1"/>
</dbReference>
<gene>
    <name evidence="7" type="primary">cpfC</name>
    <name evidence="9" type="ORF">SAMN05216561_105123</name>
</gene>
<dbReference type="GO" id="GO:0004325">
    <property type="term" value="F:ferrochelatase activity"/>
    <property type="evidence" value="ECO:0007669"/>
    <property type="project" value="UniProtKB-UniRule"/>
</dbReference>
<evidence type="ECO:0000256" key="3">
    <source>
        <dbReference type="ARBA" id="ARBA00023133"/>
    </source>
</evidence>
<evidence type="ECO:0000256" key="2">
    <source>
        <dbReference type="ARBA" id="ARBA00023004"/>
    </source>
</evidence>
<name>A0A1I3FRV2_9ACTN</name>
<dbReference type="GO" id="GO:0006783">
    <property type="term" value="P:heme biosynthetic process"/>
    <property type="evidence" value="ECO:0007669"/>
    <property type="project" value="UniProtKB-UniRule"/>
</dbReference>
<evidence type="ECO:0000256" key="4">
    <source>
        <dbReference type="ARBA" id="ARBA00023239"/>
    </source>
</evidence>
<comment type="pathway">
    <text evidence="1 7">Porphyrin-containing compound metabolism; protoheme biosynthesis.</text>
</comment>